<proteinExistence type="predicted"/>
<accession>A0ABM1UVP6</accession>
<protein>
    <submittedName>
        <fullName evidence="2">Uncharacterized protein LOC107031562</fullName>
    </submittedName>
</protein>
<name>A0ABM1UVP6_SOLPN</name>
<dbReference type="RefSeq" id="XP_027767564.1">
    <property type="nucleotide sequence ID" value="XM_027911763.1"/>
</dbReference>
<reference evidence="2" key="2">
    <citation type="submission" date="2025-08" db="UniProtKB">
        <authorList>
            <consortium name="RefSeq"/>
        </authorList>
    </citation>
    <scope>IDENTIFICATION</scope>
</reference>
<organism evidence="1 2">
    <name type="scientific">Solanum pennellii</name>
    <name type="common">Tomato</name>
    <name type="synonym">Lycopersicon pennellii</name>
    <dbReference type="NCBI Taxonomy" id="28526"/>
    <lineage>
        <taxon>Eukaryota</taxon>
        <taxon>Viridiplantae</taxon>
        <taxon>Streptophyta</taxon>
        <taxon>Embryophyta</taxon>
        <taxon>Tracheophyta</taxon>
        <taxon>Spermatophyta</taxon>
        <taxon>Magnoliopsida</taxon>
        <taxon>eudicotyledons</taxon>
        <taxon>Gunneridae</taxon>
        <taxon>Pentapetalae</taxon>
        <taxon>asterids</taxon>
        <taxon>lamiids</taxon>
        <taxon>Solanales</taxon>
        <taxon>Solanaceae</taxon>
        <taxon>Solanoideae</taxon>
        <taxon>Solaneae</taxon>
        <taxon>Solanum</taxon>
        <taxon>Solanum subgen. Lycopersicon</taxon>
    </lineage>
</organism>
<evidence type="ECO:0000313" key="1">
    <source>
        <dbReference type="Proteomes" id="UP000694930"/>
    </source>
</evidence>
<reference evidence="1" key="1">
    <citation type="journal article" date="2014" name="Nat. Genet.">
        <title>The genome of the stress-tolerant wild tomato species Solanum pennellii.</title>
        <authorList>
            <person name="Bolger A."/>
            <person name="Scossa F."/>
            <person name="Bolger M.E."/>
            <person name="Lanz C."/>
            <person name="Maumus F."/>
            <person name="Tohge T."/>
            <person name="Quesneville H."/>
            <person name="Alseekh S."/>
            <person name="Sorensen I."/>
            <person name="Lichtenstein G."/>
            <person name="Fich E.A."/>
            <person name="Conte M."/>
            <person name="Keller H."/>
            <person name="Schneeberger K."/>
            <person name="Schwacke R."/>
            <person name="Ofner I."/>
            <person name="Vrebalov J."/>
            <person name="Xu Y."/>
            <person name="Osorio S."/>
            <person name="Aflitos S.A."/>
            <person name="Schijlen E."/>
            <person name="Jimenez-Gomez J.M."/>
            <person name="Ryngajllo M."/>
            <person name="Kimura S."/>
            <person name="Kumar R."/>
            <person name="Koenig D."/>
            <person name="Headland L.R."/>
            <person name="Maloof J.N."/>
            <person name="Sinha N."/>
            <person name="van Ham R.C."/>
            <person name="Lankhorst R.K."/>
            <person name="Mao L."/>
            <person name="Vogel A."/>
            <person name="Arsova B."/>
            <person name="Panstruga R."/>
            <person name="Fei Z."/>
            <person name="Rose J.K."/>
            <person name="Zamir D."/>
            <person name="Carrari F."/>
            <person name="Giovannoni J.J."/>
            <person name="Weigel D."/>
            <person name="Usadel B."/>
            <person name="Fernie A.R."/>
        </authorList>
    </citation>
    <scope>NUCLEOTIDE SEQUENCE [LARGE SCALE GENOMIC DNA]</scope>
    <source>
        <strain evidence="1">cv. LA0716</strain>
    </source>
</reference>
<sequence length="163" mass="19057">MNKCNNSHNFLVIQHHNHCMNQCSNVHKIQPISKEITNLRNKVVHGQTKRKLILLNELNYPNRPTKEVVSELGSFLGTLARNGTFCPINVFNWKKLKTHDDLQNYNKEKYDIPDVGKEWALGAIQLAWRGYNCRLNKTHFYAYADNATQMAKRRRPTPINRIE</sequence>
<evidence type="ECO:0000313" key="2">
    <source>
        <dbReference type="RefSeq" id="XP_027767564.1"/>
    </source>
</evidence>
<keyword evidence="1" id="KW-1185">Reference proteome</keyword>
<dbReference type="PANTHER" id="PTHR33144">
    <property type="entry name" value="OS10G0409366 PROTEIN-RELATED"/>
    <property type="match status" value="1"/>
</dbReference>
<gene>
    <name evidence="2" type="primary">LOC107031562</name>
</gene>
<dbReference type="PANTHER" id="PTHR33144:SF35">
    <property type="entry name" value="TRANSPOSASE, PTTA_EN_SPM, PLANT-RELATED"/>
    <property type="match status" value="1"/>
</dbReference>
<dbReference type="Proteomes" id="UP000694930">
    <property type="component" value="Chromosome 9"/>
</dbReference>
<dbReference type="GeneID" id="107031562"/>